<evidence type="ECO:0000256" key="9">
    <source>
        <dbReference type="SAM" id="SignalP"/>
    </source>
</evidence>
<dbReference type="InterPro" id="IPR007272">
    <property type="entry name" value="Sulf_transp_TsuA/YedE"/>
</dbReference>
<dbReference type="AlphaFoldDB" id="A0AAD9KVV2"/>
<gene>
    <name evidence="10" type="ORF">NP493_583g02032</name>
</gene>
<keyword evidence="7 8" id="KW-0472">Membrane</keyword>
<keyword evidence="11" id="KW-1185">Reference proteome</keyword>
<dbReference type="GO" id="GO:0005886">
    <property type="term" value="C:plasma membrane"/>
    <property type="evidence" value="ECO:0007669"/>
    <property type="project" value="UniProtKB-SubCell"/>
</dbReference>
<proteinExistence type="predicted"/>
<comment type="caution">
    <text evidence="10">The sequence shown here is derived from an EMBL/GenBank/DDBJ whole genome shotgun (WGS) entry which is preliminary data.</text>
</comment>
<name>A0AAD9KVV2_RIDPI</name>
<comment type="subcellular location">
    <subcellularLocation>
        <location evidence="1">Cell inner membrane</location>
        <topology evidence="1">Multi-pass membrane protein</topology>
    </subcellularLocation>
</comment>
<evidence type="ECO:0008006" key="12">
    <source>
        <dbReference type="Google" id="ProtNLM"/>
    </source>
</evidence>
<evidence type="ECO:0000256" key="7">
    <source>
        <dbReference type="ARBA" id="ARBA00023136"/>
    </source>
</evidence>
<feature type="signal peptide" evidence="9">
    <location>
        <begin position="1"/>
        <end position="19"/>
    </location>
</feature>
<feature type="transmembrane region" description="Helical" evidence="8">
    <location>
        <begin position="130"/>
        <end position="153"/>
    </location>
</feature>
<keyword evidence="4" id="KW-0997">Cell inner membrane</keyword>
<reference evidence="10" key="1">
    <citation type="journal article" date="2023" name="Mol. Biol. Evol.">
        <title>Third-Generation Sequencing Reveals the Adaptive Role of the Epigenome in Three Deep-Sea Polychaetes.</title>
        <authorList>
            <person name="Perez M."/>
            <person name="Aroh O."/>
            <person name="Sun Y."/>
            <person name="Lan Y."/>
            <person name="Juniper S.K."/>
            <person name="Young C.R."/>
            <person name="Angers B."/>
            <person name="Qian P.Y."/>
        </authorList>
    </citation>
    <scope>NUCLEOTIDE SEQUENCE</scope>
    <source>
        <strain evidence="10">R07B-5</strain>
    </source>
</reference>
<evidence type="ECO:0000256" key="6">
    <source>
        <dbReference type="ARBA" id="ARBA00022989"/>
    </source>
</evidence>
<evidence type="ECO:0000256" key="2">
    <source>
        <dbReference type="ARBA" id="ARBA00022448"/>
    </source>
</evidence>
<feature type="chain" id="PRO_5041943747" description="Sulphur transport domain-containing protein" evidence="9">
    <location>
        <begin position="20"/>
        <end position="337"/>
    </location>
</feature>
<sequence length="337" mass="35868">MVFRRWIMLKMFLTAIASGQIIMSLCSVVPATERVFKDAVDGFKCCLVDKGLFTSTVGPFILGVGMTLSGSCPGMILIQLGSGCKNSYYTLIGTLVGALLYSLFAQPLVKYTKPKKALEKPTVGETLGVKFYKLALPMAVMLVISIFLLEWFINWETDLSPHDLNANTTGTANIMTVRSWPPSVAGVIVGLLQLFIIISVGDTLGGSSAYVTIVSQWVVTKRLQERFPYMANARCGIGNWWQVSYVLATVIGASLSAMSSNSIGDEKGVTIATAITGGILLLFGARLAAGCTSGHGLSGMALLYWLSIVAVPAMFAGGIGTAFAMDATGALNTYVNH</sequence>
<evidence type="ECO:0000256" key="5">
    <source>
        <dbReference type="ARBA" id="ARBA00022692"/>
    </source>
</evidence>
<feature type="transmembrane region" description="Helical" evidence="8">
    <location>
        <begin position="269"/>
        <end position="289"/>
    </location>
</feature>
<evidence type="ECO:0000256" key="4">
    <source>
        <dbReference type="ARBA" id="ARBA00022519"/>
    </source>
</evidence>
<evidence type="ECO:0000256" key="8">
    <source>
        <dbReference type="SAM" id="Phobius"/>
    </source>
</evidence>
<evidence type="ECO:0000313" key="10">
    <source>
        <dbReference type="EMBL" id="KAK2177718.1"/>
    </source>
</evidence>
<keyword evidence="6 8" id="KW-1133">Transmembrane helix</keyword>
<evidence type="ECO:0000256" key="1">
    <source>
        <dbReference type="ARBA" id="ARBA00004429"/>
    </source>
</evidence>
<feature type="transmembrane region" description="Helical" evidence="8">
    <location>
        <begin position="240"/>
        <end position="257"/>
    </location>
</feature>
<keyword evidence="3" id="KW-1003">Cell membrane</keyword>
<feature type="transmembrane region" description="Helical" evidence="8">
    <location>
        <begin position="88"/>
        <end position="109"/>
    </location>
</feature>
<protein>
    <recommendedName>
        <fullName evidence="12">Sulphur transport domain-containing protein</fullName>
    </recommendedName>
</protein>
<dbReference type="Pfam" id="PF04143">
    <property type="entry name" value="Sulf_transp"/>
    <property type="match status" value="1"/>
</dbReference>
<feature type="transmembrane region" description="Helical" evidence="8">
    <location>
        <begin position="187"/>
        <end position="219"/>
    </location>
</feature>
<dbReference type="EMBL" id="JAODUO010000583">
    <property type="protein sequence ID" value="KAK2177718.1"/>
    <property type="molecule type" value="Genomic_DNA"/>
</dbReference>
<dbReference type="PANTHER" id="PTHR30574">
    <property type="entry name" value="INNER MEMBRANE PROTEIN YEDE"/>
    <property type="match status" value="1"/>
</dbReference>
<dbReference type="Proteomes" id="UP001209878">
    <property type="component" value="Unassembled WGS sequence"/>
</dbReference>
<keyword evidence="5 8" id="KW-0812">Transmembrane</keyword>
<organism evidence="10 11">
    <name type="scientific">Ridgeia piscesae</name>
    <name type="common">Tubeworm</name>
    <dbReference type="NCBI Taxonomy" id="27915"/>
    <lineage>
        <taxon>Eukaryota</taxon>
        <taxon>Metazoa</taxon>
        <taxon>Spiralia</taxon>
        <taxon>Lophotrochozoa</taxon>
        <taxon>Annelida</taxon>
        <taxon>Polychaeta</taxon>
        <taxon>Sedentaria</taxon>
        <taxon>Canalipalpata</taxon>
        <taxon>Sabellida</taxon>
        <taxon>Siboglinidae</taxon>
        <taxon>Ridgeia</taxon>
    </lineage>
</organism>
<feature type="transmembrane region" description="Helical" evidence="8">
    <location>
        <begin position="301"/>
        <end position="325"/>
    </location>
</feature>
<evidence type="ECO:0000313" key="11">
    <source>
        <dbReference type="Proteomes" id="UP001209878"/>
    </source>
</evidence>
<keyword evidence="9" id="KW-0732">Signal</keyword>
<accession>A0AAD9KVV2</accession>
<dbReference type="PANTHER" id="PTHR30574:SF1">
    <property type="entry name" value="SULPHUR TRANSPORT DOMAIN-CONTAINING PROTEIN"/>
    <property type="match status" value="1"/>
</dbReference>
<keyword evidence="2" id="KW-0813">Transport</keyword>
<evidence type="ECO:0000256" key="3">
    <source>
        <dbReference type="ARBA" id="ARBA00022475"/>
    </source>
</evidence>